<organism evidence="6 7">
    <name type="scientific">Allonocardiopsis opalescens</name>
    <dbReference type="NCBI Taxonomy" id="1144618"/>
    <lineage>
        <taxon>Bacteria</taxon>
        <taxon>Bacillati</taxon>
        <taxon>Actinomycetota</taxon>
        <taxon>Actinomycetes</taxon>
        <taxon>Streptosporangiales</taxon>
        <taxon>Allonocardiopsis</taxon>
    </lineage>
</organism>
<dbReference type="SUPFAM" id="SSF46785">
    <property type="entry name" value="Winged helix' DNA-binding domain"/>
    <property type="match status" value="1"/>
</dbReference>
<dbReference type="InterPro" id="IPR050707">
    <property type="entry name" value="HTH_MetabolicPath_Reg"/>
</dbReference>
<evidence type="ECO:0000256" key="2">
    <source>
        <dbReference type="ARBA" id="ARBA00023125"/>
    </source>
</evidence>
<evidence type="ECO:0000256" key="3">
    <source>
        <dbReference type="ARBA" id="ARBA00023163"/>
    </source>
</evidence>
<keyword evidence="1" id="KW-0805">Transcription regulation</keyword>
<dbReference type="Gene3D" id="3.30.450.40">
    <property type="match status" value="1"/>
</dbReference>
<accession>A0A2T0PYX6</accession>
<sequence length="260" mass="28268">MAQARGRTPGVDSARRALKVLLLFSEQSPQLTVEEIARDVGISTPSAYRFVSLLREMELVQENGGGTYVLAPRVLTLAESAEQTMRMSHLLRPLVERLASVTGEAALVIRRVGDFATCAEICQTERSIRLSFRPGQIMSLHRGAGPKALLAGMGPEWAARYFDRLEHRPPEGERESVLAELPLIAEQGWSHSASEVDEEVWAVAAPIKVASKVVAAVTVAGPQYRIDEERGARILAEVVRGAADVSAELSSWHPGAAERP</sequence>
<dbReference type="Proteomes" id="UP000237846">
    <property type="component" value="Unassembled WGS sequence"/>
</dbReference>
<dbReference type="RefSeq" id="WP_211303056.1">
    <property type="nucleotide sequence ID" value="NZ_PVZC01000007.1"/>
</dbReference>
<evidence type="ECO:0000256" key="1">
    <source>
        <dbReference type="ARBA" id="ARBA00023015"/>
    </source>
</evidence>
<keyword evidence="7" id="KW-1185">Reference proteome</keyword>
<dbReference type="SUPFAM" id="SSF55781">
    <property type="entry name" value="GAF domain-like"/>
    <property type="match status" value="1"/>
</dbReference>
<evidence type="ECO:0000313" key="7">
    <source>
        <dbReference type="Proteomes" id="UP000237846"/>
    </source>
</evidence>
<evidence type="ECO:0000259" key="5">
    <source>
        <dbReference type="PROSITE" id="PS51078"/>
    </source>
</evidence>
<protein>
    <submittedName>
        <fullName evidence="6">IclR family transcriptional regulator</fullName>
    </submittedName>
</protein>
<dbReference type="SMART" id="SM00346">
    <property type="entry name" value="HTH_ICLR"/>
    <property type="match status" value="1"/>
</dbReference>
<comment type="caution">
    <text evidence="6">The sequence shown here is derived from an EMBL/GenBank/DDBJ whole genome shotgun (WGS) entry which is preliminary data.</text>
</comment>
<keyword evidence="3" id="KW-0804">Transcription</keyword>
<dbReference type="Pfam" id="PF09339">
    <property type="entry name" value="HTH_IclR"/>
    <property type="match status" value="1"/>
</dbReference>
<proteinExistence type="predicted"/>
<keyword evidence="2" id="KW-0238">DNA-binding</keyword>
<evidence type="ECO:0000259" key="4">
    <source>
        <dbReference type="PROSITE" id="PS51077"/>
    </source>
</evidence>
<dbReference type="InterPro" id="IPR014757">
    <property type="entry name" value="Tscrpt_reg_IclR_C"/>
</dbReference>
<dbReference type="GO" id="GO:0003677">
    <property type="term" value="F:DNA binding"/>
    <property type="evidence" value="ECO:0007669"/>
    <property type="project" value="UniProtKB-KW"/>
</dbReference>
<dbReference type="InterPro" id="IPR005471">
    <property type="entry name" value="Tscrpt_reg_IclR_N"/>
</dbReference>
<evidence type="ECO:0000313" key="6">
    <source>
        <dbReference type="EMBL" id="PRX96755.1"/>
    </source>
</evidence>
<dbReference type="InterPro" id="IPR036388">
    <property type="entry name" value="WH-like_DNA-bd_sf"/>
</dbReference>
<gene>
    <name evidence="6" type="ORF">CLV72_107278</name>
</gene>
<dbReference type="Pfam" id="PF01614">
    <property type="entry name" value="IclR_C"/>
    <property type="match status" value="1"/>
</dbReference>
<feature type="domain" description="IclR-ED" evidence="5">
    <location>
        <begin position="73"/>
        <end position="251"/>
    </location>
</feature>
<dbReference type="InterPro" id="IPR029016">
    <property type="entry name" value="GAF-like_dom_sf"/>
</dbReference>
<dbReference type="PANTHER" id="PTHR30136">
    <property type="entry name" value="HELIX-TURN-HELIX TRANSCRIPTIONAL REGULATOR, ICLR FAMILY"/>
    <property type="match status" value="1"/>
</dbReference>
<name>A0A2T0PYX6_9ACTN</name>
<dbReference type="AlphaFoldDB" id="A0A2T0PYX6"/>
<dbReference type="InterPro" id="IPR036390">
    <property type="entry name" value="WH_DNA-bd_sf"/>
</dbReference>
<dbReference type="Gene3D" id="1.10.10.10">
    <property type="entry name" value="Winged helix-like DNA-binding domain superfamily/Winged helix DNA-binding domain"/>
    <property type="match status" value="1"/>
</dbReference>
<dbReference type="PROSITE" id="PS51078">
    <property type="entry name" value="ICLR_ED"/>
    <property type="match status" value="1"/>
</dbReference>
<dbReference type="PROSITE" id="PS51077">
    <property type="entry name" value="HTH_ICLR"/>
    <property type="match status" value="1"/>
</dbReference>
<dbReference type="EMBL" id="PVZC01000007">
    <property type="protein sequence ID" value="PRX96755.1"/>
    <property type="molecule type" value="Genomic_DNA"/>
</dbReference>
<dbReference type="GO" id="GO:0003700">
    <property type="term" value="F:DNA-binding transcription factor activity"/>
    <property type="evidence" value="ECO:0007669"/>
    <property type="project" value="TreeGrafter"/>
</dbReference>
<reference evidence="6 7" key="1">
    <citation type="submission" date="2018-03" db="EMBL/GenBank/DDBJ databases">
        <title>Genomic Encyclopedia of Archaeal and Bacterial Type Strains, Phase II (KMG-II): from individual species to whole genera.</title>
        <authorList>
            <person name="Goeker M."/>
        </authorList>
    </citation>
    <scope>NUCLEOTIDE SEQUENCE [LARGE SCALE GENOMIC DNA]</scope>
    <source>
        <strain evidence="6 7">DSM 45601</strain>
    </source>
</reference>
<dbReference type="PANTHER" id="PTHR30136:SF35">
    <property type="entry name" value="HTH-TYPE TRANSCRIPTIONAL REGULATOR RV1719"/>
    <property type="match status" value="1"/>
</dbReference>
<feature type="domain" description="HTH iclR-type" evidence="4">
    <location>
        <begin position="11"/>
        <end position="72"/>
    </location>
</feature>
<dbReference type="GO" id="GO:0045892">
    <property type="term" value="P:negative regulation of DNA-templated transcription"/>
    <property type="evidence" value="ECO:0007669"/>
    <property type="project" value="TreeGrafter"/>
</dbReference>